<feature type="domain" description="Proline dehydrogenase" evidence="2">
    <location>
        <begin position="13"/>
        <end position="216"/>
    </location>
</feature>
<dbReference type="GO" id="GO:0006562">
    <property type="term" value="P:L-proline catabolic process"/>
    <property type="evidence" value="ECO:0007669"/>
    <property type="project" value="InterPro"/>
</dbReference>
<reference evidence="3" key="1">
    <citation type="submission" date="2018-05" db="EMBL/GenBank/DDBJ databases">
        <authorList>
            <person name="Lanie J.A."/>
            <person name="Ng W.-L."/>
            <person name="Kazmierczak K.M."/>
            <person name="Andrzejewski T.M."/>
            <person name="Davidsen T.M."/>
            <person name="Wayne K.J."/>
            <person name="Tettelin H."/>
            <person name="Glass J.I."/>
            <person name="Rusch D."/>
            <person name="Podicherti R."/>
            <person name="Tsui H.-C.T."/>
            <person name="Winkler M.E."/>
        </authorList>
    </citation>
    <scope>NUCLEOTIDE SEQUENCE</scope>
</reference>
<evidence type="ECO:0000313" key="3">
    <source>
        <dbReference type="EMBL" id="SVA83369.1"/>
    </source>
</evidence>
<sequence length="225" mass="26242">MFEVIADSSLDCNISIKLTHLGLGYNDKLAEDNLFALLETAEKTGNFLRIDMENTPFTDTTLSLYEKCKSRYAGVGPVLQAYLRRSETDLKRLISHNLNVRICKGIYLEPEELAFHDREEIRESYIKLVQTGLSEGAYIGIATHDIYLIDTLETWIENQAIPKERYEFQVLYGVPMGNRMEQLLEDGHKVRYYIPFGDQWYAYAIRRFKENPNIASYIVRNFFRK</sequence>
<dbReference type="PANTHER" id="PTHR13914">
    <property type="entry name" value="PROLINE OXIDASE"/>
    <property type="match status" value="1"/>
</dbReference>
<dbReference type="Gene3D" id="3.20.20.220">
    <property type="match status" value="1"/>
</dbReference>
<gene>
    <name evidence="3" type="ORF">METZ01_LOCUS136223</name>
</gene>
<dbReference type="Pfam" id="PF01619">
    <property type="entry name" value="Pro_dh"/>
    <property type="match status" value="1"/>
</dbReference>
<evidence type="ECO:0000256" key="1">
    <source>
        <dbReference type="ARBA" id="ARBA00023002"/>
    </source>
</evidence>
<dbReference type="InterPro" id="IPR002872">
    <property type="entry name" value="Proline_DH_dom"/>
</dbReference>
<protein>
    <recommendedName>
        <fullName evidence="2">Proline dehydrogenase domain-containing protein</fullName>
    </recommendedName>
</protein>
<dbReference type="PANTHER" id="PTHR13914:SF0">
    <property type="entry name" value="PROLINE DEHYDROGENASE 1, MITOCHONDRIAL"/>
    <property type="match status" value="1"/>
</dbReference>
<organism evidence="3">
    <name type="scientific">marine metagenome</name>
    <dbReference type="NCBI Taxonomy" id="408172"/>
    <lineage>
        <taxon>unclassified sequences</taxon>
        <taxon>metagenomes</taxon>
        <taxon>ecological metagenomes</taxon>
    </lineage>
</organism>
<accession>A0A381Z2H3</accession>
<dbReference type="SUPFAM" id="SSF51730">
    <property type="entry name" value="FAD-linked oxidoreductase"/>
    <property type="match status" value="1"/>
</dbReference>
<evidence type="ECO:0000259" key="2">
    <source>
        <dbReference type="Pfam" id="PF01619"/>
    </source>
</evidence>
<proteinExistence type="predicted"/>
<dbReference type="GO" id="GO:0004657">
    <property type="term" value="F:proline dehydrogenase activity"/>
    <property type="evidence" value="ECO:0007669"/>
    <property type="project" value="InterPro"/>
</dbReference>
<dbReference type="AlphaFoldDB" id="A0A381Z2H3"/>
<keyword evidence="1" id="KW-0560">Oxidoreductase</keyword>
<dbReference type="InterPro" id="IPR015659">
    <property type="entry name" value="Proline_oxidase"/>
</dbReference>
<dbReference type="EMBL" id="UINC01019673">
    <property type="protein sequence ID" value="SVA83369.1"/>
    <property type="molecule type" value="Genomic_DNA"/>
</dbReference>
<dbReference type="InterPro" id="IPR029041">
    <property type="entry name" value="FAD-linked_oxidoreductase-like"/>
</dbReference>
<name>A0A381Z2H3_9ZZZZ</name>